<dbReference type="Proteomes" id="UP000228987">
    <property type="component" value="Unassembled WGS sequence"/>
</dbReference>
<evidence type="ECO:0000313" key="14">
    <source>
        <dbReference type="Proteomes" id="UP000228987"/>
    </source>
</evidence>
<accession>A0A2A5C8W6</accession>
<dbReference type="AlphaFoldDB" id="A0A2A5C8W6"/>
<evidence type="ECO:0000256" key="8">
    <source>
        <dbReference type="ARBA" id="ARBA00023136"/>
    </source>
</evidence>
<sequence length="180" mass="19725">MGLTWQQGVAVTMRTSLILNNPHLCNNNKSVVGYTLIELLISLAVIALIASVSVPFFSPVINSYQVKSAAQDITDSLKLSRQQAMMENTDTVFILNVESFTYQSSNMPQTLTVPDETDIKLVTAASEIIDENIGGIRFFHDGSSTGGNITLSFNNKQYNINVNWLTGHIAMTTAMNDSMN</sequence>
<dbReference type="GO" id="GO:0005886">
    <property type="term" value="C:plasma membrane"/>
    <property type="evidence" value="ECO:0007669"/>
    <property type="project" value="UniProtKB-SubCell"/>
</dbReference>
<proteinExistence type="inferred from homology"/>
<evidence type="ECO:0000256" key="9">
    <source>
        <dbReference type="ARBA" id="ARBA00025772"/>
    </source>
</evidence>
<keyword evidence="5" id="KW-0997">Cell inner membrane</keyword>
<evidence type="ECO:0000256" key="6">
    <source>
        <dbReference type="ARBA" id="ARBA00022692"/>
    </source>
</evidence>
<evidence type="ECO:0000256" key="10">
    <source>
        <dbReference type="ARBA" id="ARBA00030775"/>
    </source>
</evidence>
<keyword evidence="7 11" id="KW-1133">Transmembrane helix</keyword>
<dbReference type="NCBIfam" id="TIGR02532">
    <property type="entry name" value="IV_pilin_GFxxxE"/>
    <property type="match status" value="1"/>
</dbReference>
<keyword evidence="6 11" id="KW-0812">Transmembrane</keyword>
<protein>
    <recommendedName>
        <fullName evidence="2">Type II secretion system protein H</fullName>
    </recommendedName>
    <alternativeName>
        <fullName evidence="10">General secretion pathway protein H</fullName>
    </alternativeName>
</protein>
<dbReference type="Gene3D" id="3.30.700.10">
    <property type="entry name" value="Glycoprotein, Type 4 Pilin"/>
    <property type="match status" value="1"/>
</dbReference>
<dbReference type="InterPro" id="IPR045584">
    <property type="entry name" value="Pilin-like"/>
</dbReference>
<dbReference type="InterPro" id="IPR022346">
    <property type="entry name" value="T2SS_GspH"/>
</dbReference>
<evidence type="ECO:0000256" key="2">
    <source>
        <dbReference type="ARBA" id="ARBA00021549"/>
    </source>
</evidence>
<evidence type="ECO:0000256" key="4">
    <source>
        <dbReference type="ARBA" id="ARBA00022481"/>
    </source>
</evidence>
<evidence type="ECO:0000313" key="13">
    <source>
        <dbReference type="EMBL" id="PCJ40025.1"/>
    </source>
</evidence>
<dbReference type="InterPro" id="IPR012902">
    <property type="entry name" value="N_methyl_site"/>
</dbReference>
<evidence type="ECO:0000256" key="3">
    <source>
        <dbReference type="ARBA" id="ARBA00022475"/>
    </source>
</evidence>
<feature type="transmembrane region" description="Helical" evidence="11">
    <location>
        <begin position="31"/>
        <end position="57"/>
    </location>
</feature>
<dbReference type="Pfam" id="PF12019">
    <property type="entry name" value="GspH"/>
    <property type="match status" value="1"/>
</dbReference>
<keyword evidence="4" id="KW-0488">Methylation</keyword>
<feature type="domain" description="General secretion pathway GspH" evidence="12">
    <location>
        <begin position="69"/>
        <end position="165"/>
    </location>
</feature>
<comment type="subcellular location">
    <subcellularLocation>
        <location evidence="1">Cell inner membrane</location>
        <topology evidence="1">Single-pass membrane protein</topology>
    </subcellularLocation>
</comment>
<evidence type="ECO:0000256" key="1">
    <source>
        <dbReference type="ARBA" id="ARBA00004377"/>
    </source>
</evidence>
<dbReference type="SUPFAM" id="SSF54523">
    <property type="entry name" value="Pili subunits"/>
    <property type="match status" value="1"/>
</dbReference>
<evidence type="ECO:0000256" key="7">
    <source>
        <dbReference type="ARBA" id="ARBA00022989"/>
    </source>
</evidence>
<dbReference type="EMBL" id="NVWI01000011">
    <property type="protein sequence ID" value="PCJ40025.1"/>
    <property type="molecule type" value="Genomic_DNA"/>
</dbReference>
<dbReference type="Pfam" id="PF07963">
    <property type="entry name" value="N_methyl"/>
    <property type="match status" value="1"/>
</dbReference>
<evidence type="ECO:0000256" key="5">
    <source>
        <dbReference type="ARBA" id="ARBA00022519"/>
    </source>
</evidence>
<reference evidence="14" key="1">
    <citation type="submission" date="2017-08" db="EMBL/GenBank/DDBJ databases">
        <title>A dynamic microbial community with high functional redundancy inhabits the cold, oxic subseafloor aquifer.</title>
        <authorList>
            <person name="Tully B.J."/>
            <person name="Wheat C.G."/>
            <person name="Glazer B.T."/>
            <person name="Huber J.A."/>
        </authorList>
    </citation>
    <scope>NUCLEOTIDE SEQUENCE [LARGE SCALE GENOMIC DNA]</scope>
</reference>
<keyword evidence="8 11" id="KW-0472">Membrane</keyword>
<dbReference type="GO" id="GO:0015628">
    <property type="term" value="P:protein secretion by the type II secretion system"/>
    <property type="evidence" value="ECO:0007669"/>
    <property type="project" value="InterPro"/>
</dbReference>
<keyword evidence="3" id="KW-1003">Cell membrane</keyword>
<name>A0A2A5C8W6_9GAMM</name>
<comment type="similarity">
    <text evidence="9">Belongs to the GSP H family.</text>
</comment>
<comment type="caution">
    <text evidence="13">The sequence shown here is derived from an EMBL/GenBank/DDBJ whole genome shotgun (WGS) entry which is preliminary data.</text>
</comment>
<evidence type="ECO:0000256" key="11">
    <source>
        <dbReference type="SAM" id="Phobius"/>
    </source>
</evidence>
<evidence type="ECO:0000259" key="12">
    <source>
        <dbReference type="Pfam" id="PF12019"/>
    </source>
</evidence>
<gene>
    <name evidence="13" type="ORF">COA71_12720</name>
</gene>
<dbReference type="GO" id="GO:0015627">
    <property type="term" value="C:type II protein secretion system complex"/>
    <property type="evidence" value="ECO:0007669"/>
    <property type="project" value="InterPro"/>
</dbReference>
<organism evidence="13 14">
    <name type="scientific">SAR86 cluster bacterium</name>
    <dbReference type="NCBI Taxonomy" id="2030880"/>
    <lineage>
        <taxon>Bacteria</taxon>
        <taxon>Pseudomonadati</taxon>
        <taxon>Pseudomonadota</taxon>
        <taxon>Gammaproteobacteria</taxon>
        <taxon>SAR86 cluster</taxon>
    </lineage>
</organism>